<feature type="domain" description="Fibronectin type-III" evidence="2">
    <location>
        <begin position="69"/>
        <end position="171"/>
    </location>
</feature>
<protein>
    <recommendedName>
        <fullName evidence="2">Fibronectin type-III domain-containing protein</fullName>
    </recommendedName>
</protein>
<comment type="caution">
    <text evidence="3">The sequence shown here is derived from an EMBL/GenBank/DDBJ whole genome shotgun (WGS) entry which is preliminary data.</text>
</comment>
<keyword evidence="1" id="KW-0472">Membrane</keyword>
<evidence type="ECO:0000259" key="2">
    <source>
        <dbReference type="PROSITE" id="PS50853"/>
    </source>
</evidence>
<dbReference type="InterPro" id="IPR036116">
    <property type="entry name" value="FN3_sf"/>
</dbReference>
<sequence length="467" mass="51394">GKPNGIISLYRLFSNTSGSETVLSEGAAAQQTLRGLQPFSTYSVGVEACTCLDCCSKGPTAELRTQPAPPAGLSSPQIQALSSRTASFQWSPPLRPNGVIQGYELQLHVACPPDLALPCTPSQAETKYAGPGPTARLEDLQPYTTYSLRVVARNEVGSVASDWILFITRRELPQYRAPFSVDSNLSLVRVDWSGSFSLNGPLKEFVVTDRGQRVYSGLDTTLYLPRTADKTFFFQVICTTDEGSVKTPVVQYDTSTGFGPVLTTPGEKRGSGSKSTEFYSELWFIVLMAMLGLILLAIFLSLILQRKIHKEPYIRERPPLVPVQKRMSPLSVYPPGETHMFDSVADISDVSSNVTLKSYTMHFEGLANTRIPRSGTPISIRSNRSISVLRIPSQSRRSRTCSQSSLQHSVRQLADIPDKKVLIDDSLWETIVGHDSGLYVDEEDLMNAIKGFSSVTKEHTTFTDTHL</sequence>
<feature type="domain" description="Fibronectin type-III" evidence="2">
    <location>
        <begin position="1"/>
        <end position="68"/>
    </location>
</feature>
<evidence type="ECO:0000313" key="4">
    <source>
        <dbReference type="Proteomes" id="UP000269945"/>
    </source>
</evidence>
<dbReference type="PANTHER" id="PTHR46957:SF3">
    <property type="entry name" value="CYTOKINE RECEPTOR"/>
    <property type="match status" value="1"/>
</dbReference>
<dbReference type="PROSITE" id="PS50853">
    <property type="entry name" value="FN3"/>
    <property type="match status" value="2"/>
</dbReference>
<dbReference type="InterPro" id="IPR050713">
    <property type="entry name" value="RTP_Phos/Ushers"/>
</dbReference>
<dbReference type="FunFam" id="2.60.40.10:FF:001945">
    <property type="entry name" value="Usherin"/>
    <property type="match status" value="1"/>
</dbReference>
<dbReference type="Pfam" id="PF00041">
    <property type="entry name" value="fn3"/>
    <property type="match status" value="1"/>
</dbReference>
<dbReference type="GO" id="GO:0016020">
    <property type="term" value="C:membrane"/>
    <property type="evidence" value="ECO:0007669"/>
    <property type="project" value="UniProtKB-SubCell"/>
</dbReference>
<dbReference type="Gene3D" id="2.60.40.10">
    <property type="entry name" value="Immunoglobulins"/>
    <property type="match status" value="1"/>
</dbReference>
<dbReference type="InterPro" id="IPR003961">
    <property type="entry name" value="FN3_dom"/>
</dbReference>
<reference evidence="3 4" key="1">
    <citation type="submission" date="2018-10" db="EMBL/GenBank/DDBJ databases">
        <authorList>
            <person name="Ekblom R."/>
            <person name="Jareborg N."/>
        </authorList>
    </citation>
    <scope>NUCLEOTIDE SEQUENCE [LARGE SCALE GENOMIC DNA]</scope>
    <source>
        <tissue evidence="3">Muscle</tissue>
    </source>
</reference>
<dbReference type="PANTHER" id="PTHR46957">
    <property type="entry name" value="CYTOKINE RECEPTOR"/>
    <property type="match status" value="1"/>
</dbReference>
<evidence type="ECO:0000313" key="3">
    <source>
        <dbReference type="EMBL" id="VCX37728.1"/>
    </source>
</evidence>
<keyword evidence="4" id="KW-1185">Reference proteome</keyword>
<keyword evidence="1" id="KW-1133">Transmembrane helix</keyword>
<feature type="transmembrane region" description="Helical" evidence="1">
    <location>
        <begin position="282"/>
        <end position="304"/>
    </location>
</feature>
<feature type="non-terminal residue" evidence="3">
    <location>
        <position position="467"/>
    </location>
</feature>
<dbReference type="AlphaFoldDB" id="A0A9X9Q7B3"/>
<gene>
    <name evidence="3" type="ORF">BN2614_LOCUS2</name>
</gene>
<dbReference type="InterPro" id="IPR013783">
    <property type="entry name" value="Ig-like_fold"/>
</dbReference>
<dbReference type="SMART" id="SM00060">
    <property type="entry name" value="FN3"/>
    <property type="match status" value="1"/>
</dbReference>
<dbReference type="CDD" id="cd00063">
    <property type="entry name" value="FN3"/>
    <property type="match status" value="1"/>
</dbReference>
<proteinExistence type="predicted"/>
<dbReference type="Proteomes" id="UP000269945">
    <property type="component" value="Unassembled WGS sequence"/>
</dbReference>
<dbReference type="SUPFAM" id="SSF49265">
    <property type="entry name" value="Fibronectin type III"/>
    <property type="match status" value="1"/>
</dbReference>
<keyword evidence="1" id="KW-0812">Transmembrane</keyword>
<dbReference type="EMBL" id="CYRY02043383">
    <property type="protein sequence ID" value="VCX37728.1"/>
    <property type="molecule type" value="Genomic_DNA"/>
</dbReference>
<organism evidence="3 4">
    <name type="scientific">Gulo gulo</name>
    <name type="common">Wolverine</name>
    <name type="synonym">Gluton</name>
    <dbReference type="NCBI Taxonomy" id="48420"/>
    <lineage>
        <taxon>Eukaryota</taxon>
        <taxon>Metazoa</taxon>
        <taxon>Chordata</taxon>
        <taxon>Craniata</taxon>
        <taxon>Vertebrata</taxon>
        <taxon>Euteleostomi</taxon>
        <taxon>Mammalia</taxon>
        <taxon>Eutheria</taxon>
        <taxon>Laurasiatheria</taxon>
        <taxon>Carnivora</taxon>
        <taxon>Caniformia</taxon>
        <taxon>Musteloidea</taxon>
        <taxon>Mustelidae</taxon>
        <taxon>Guloninae</taxon>
        <taxon>Gulo</taxon>
    </lineage>
</organism>
<name>A0A9X9Q7B3_GULGU</name>
<evidence type="ECO:0000256" key="1">
    <source>
        <dbReference type="SAM" id="Phobius"/>
    </source>
</evidence>
<accession>A0A9X9Q7B3</accession>